<protein>
    <recommendedName>
        <fullName evidence="6">Exoribonuclease phosphorolytic domain-containing protein</fullName>
    </recommendedName>
</protein>
<evidence type="ECO:0000256" key="1">
    <source>
        <dbReference type="ARBA" id="ARBA00004123"/>
    </source>
</evidence>
<evidence type="ECO:0000256" key="5">
    <source>
        <dbReference type="ARBA" id="ARBA00023242"/>
    </source>
</evidence>
<dbReference type="PANTHER" id="PTHR11953">
    <property type="entry name" value="EXOSOME COMPLEX COMPONENT"/>
    <property type="match status" value="1"/>
</dbReference>
<keyword evidence="4" id="KW-0271">Exosome</keyword>
<evidence type="ECO:0000259" key="6">
    <source>
        <dbReference type="Pfam" id="PF01138"/>
    </source>
</evidence>
<organism evidence="7 8">
    <name type="scientific">Blomia tropicalis</name>
    <name type="common">Mite</name>
    <dbReference type="NCBI Taxonomy" id="40697"/>
    <lineage>
        <taxon>Eukaryota</taxon>
        <taxon>Metazoa</taxon>
        <taxon>Ecdysozoa</taxon>
        <taxon>Arthropoda</taxon>
        <taxon>Chelicerata</taxon>
        <taxon>Arachnida</taxon>
        <taxon>Acari</taxon>
        <taxon>Acariformes</taxon>
        <taxon>Sarcoptiformes</taxon>
        <taxon>Astigmata</taxon>
        <taxon>Glycyphagoidea</taxon>
        <taxon>Echimyopodidae</taxon>
        <taxon>Blomia</taxon>
    </lineage>
</organism>
<dbReference type="Pfam" id="PF01138">
    <property type="entry name" value="RNase_PH"/>
    <property type="match status" value="1"/>
</dbReference>
<reference evidence="7" key="1">
    <citation type="submission" date="2022-12" db="EMBL/GenBank/DDBJ databases">
        <title>Genome assemblies of Blomia tropicalis.</title>
        <authorList>
            <person name="Cui Y."/>
        </authorList>
    </citation>
    <scope>NUCLEOTIDE SEQUENCE</scope>
    <source>
        <tissue evidence="7">Adult mites</tissue>
    </source>
</reference>
<dbReference type="InterPro" id="IPR001247">
    <property type="entry name" value="ExoRNase_PH_dom1"/>
</dbReference>
<sequence length="250" mass="28652">MKFETDFLNTKNENMEIDSDKSTDQLGLVSNLNRCSGSAMYTFGDNIIQCSIFGPNPVSTNMNLLKKNYFNVYLYPLGKISNQLKDKSLKYYEHFFKRTFSFVVFQALLPRSRTYMVLNEIEKGSSFITSSFNAASMALIDSGYSLNYCIGSCGIILDQDGTMYTEKEYKNKFNKLIRTYEPINVNFETPDTTIKATFCSVIRNTTLKPVSFVAEGKFSLNNVFEAQQKSVDPVISFFDYLKTFVHKRFV</sequence>
<keyword evidence="8" id="KW-1185">Reference proteome</keyword>
<keyword evidence="5" id="KW-0539">Nucleus</keyword>
<dbReference type="Gene3D" id="3.30.230.70">
    <property type="entry name" value="GHMP Kinase, N-terminal domain"/>
    <property type="match status" value="1"/>
</dbReference>
<evidence type="ECO:0000256" key="2">
    <source>
        <dbReference type="ARBA" id="ARBA00006678"/>
    </source>
</evidence>
<keyword evidence="3" id="KW-0698">rRNA processing</keyword>
<dbReference type="GO" id="GO:0034475">
    <property type="term" value="P:U4 snRNA 3'-end processing"/>
    <property type="evidence" value="ECO:0007669"/>
    <property type="project" value="TreeGrafter"/>
</dbReference>
<accession>A0A9Q0MFV5</accession>
<comment type="subcellular location">
    <subcellularLocation>
        <location evidence="1">Nucleus</location>
    </subcellularLocation>
</comment>
<dbReference type="Proteomes" id="UP001142055">
    <property type="component" value="Chromosome 1"/>
</dbReference>
<comment type="similarity">
    <text evidence="2">Belongs to the RNase PH family.</text>
</comment>
<evidence type="ECO:0000256" key="4">
    <source>
        <dbReference type="ARBA" id="ARBA00022835"/>
    </source>
</evidence>
<dbReference type="GO" id="GO:0071051">
    <property type="term" value="P:poly(A)-dependent snoRNA 3'-end processing"/>
    <property type="evidence" value="ECO:0007669"/>
    <property type="project" value="TreeGrafter"/>
</dbReference>
<feature type="domain" description="Exoribonuclease phosphorolytic" evidence="6">
    <location>
        <begin position="31"/>
        <end position="143"/>
    </location>
</feature>
<dbReference type="AlphaFoldDB" id="A0A9Q0MFV5"/>
<dbReference type="OMA" id="CESIKAT"/>
<evidence type="ECO:0000313" key="7">
    <source>
        <dbReference type="EMBL" id="KAJ6224383.1"/>
    </source>
</evidence>
<dbReference type="GO" id="GO:0005730">
    <property type="term" value="C:nucleolus"/>
    <property type="evidence" value="ECO:0007669"/>
    <property type="project" value="TreeGrafter"/>
</dbReference>
<dbReference type="GO" id="GO:0071028">
    <property type="term" value="P:nuclear mRNA surveillance"/>
    <property type="evidence" value="ECO:0007669"/>
    <property type="project" value="TreeGrafter"/>
</dbReference>
<evidence type="ECO:0000256" key="3">
    <source>
        <dbReference type="ARBA" id="ARBA00022552"/>
    </source>
</evidence>
<gene>
    <name evidence="7" type="ORF">RDWZM_002928</name>
</gene>
<proteinExistence type="inferred from homology"/>
<dbReference type="PANTHER" id="PTHR11953:SF1">
    <property type="entry name" value="EXOSOME COMPLEX COMPONENT RRP46"/>
    <property type="match status" value="1"/>
</dbReference>
<dbReference type="EMBL" id="JAPWDV010000001">
    <property type="protein sequence ID" value="KAJ6224383.1"/>
    <property type="molecule type" value="Genomic_DNA"/>
</dbReference>
<evidence type="ECO:0000313" key="8">
    <source>
        <dbReference type="Proteomes" id="UP001142055"/>
    </source>
</evidence>
<dbReference type="SUPFAM" id="SSF54211">
    <property type="entry name" value="Ribosomal protein S5 domain 2-like"/>
    <property type="match status" value="1"/>
</dbReference>
<dbReference type="InterPro" id="IPR020568">
    <property type="entry name" value="Ribosomal_Su5_D2-typ_SF"/>
</dbReference>
<dbReference type="GO" id="GO:0000177">
    <property type="term" value="C:cytoplasmic exosome (RNase complex)"/>
    <property type="evidence" value="ECO:0007669"/>
    <property type="project" value="TreeGrafter"/>
</dbReference>
<name>A0A9Q0MFV5_BLOTA</name>
<dbReference type="GO" id="GO:0016075">
    <property type="term" value="P:rRNA catabolic process"/>
    <property type="evidence" value="ECO:0007669"/>
    <property type="project" value="TreeGrafter"/>
</dbReference>
<dbReference type="InterPro" id="IPR050080">
    <property type="entry name" value="RNase_PH"/>
</dbReference>
<dbReference type="InterPro" id="IPR027408">
    <property type="entry name" value="PNPase/RNase_PH_dom_sf"/>
</dbReference>
<dbReference type="GO" id="GO:0000176">
    <property type="term" value="C:nuclear exosome (RNase complex)"/>
    <property type="evidence" value="ECO:0007669"/>
    <property type="project" value="TreeGrafter"/>
</dbReference>
<comment type="caution">
    <text evidence="7">The sequence shown here is derived from an EMBL/GenBank/DDBJ whole genome shotgun (WGS) entry which is preliminary data.</text>
</comment>
<dbReference type="GO" id="GO:0006364">
    <property type="term" value="P:rRNA processing"/>
    <property type="evidence" value="ECO:0007669"/>
    <property type="project" value="UniProtKB-KW"/>
</dbReference>
<dbReference type="GO" id="GO:0003723">
    <property type="term" value="F:RNA binding"/>
    <property type="evidence" value="ECO:0007669"/>
    <property type="project" value="TreeGrafter"/>
</dbReference>